<gene>
    <name evidence="1" type="ORF">KIPB_016360</name>
</gene>
<reference evidence="1 2" key="1">
    <citation type="journal article" date="2018" name="PLoS ONE">
        <title>The draft genome of Kipferlia bialata reveals reductive genome evolution in fornicate parasites.</title>
        <authorList>
            <person name="Tanifuji G."/>
            <person name="Takabayashi S."/>
            <person name="Kume K."/>
            <person name="Takagi M."/>
            <person name="Nakayama T."/>
            <person name="Kamikawa R."/>
            <person name="Inagaki Y."/>
            <person name="Hashimoto T."/>
        </authorList>
    </citation>
    <scope>NUCLEOTIDE SEQUENCE [LARGE SCALE GENOMIC DNA]</scope>
    <source>
        <strain evidence="1">NY0173</strain>
    </source>
</reference>
<comment type="caution">
    <text evidence="1">The sequence shown here is derived from an EMBL/GenBank/DDBJ whole genome shotgun (WGS) entry which is preliminary data.</text>
</comment>
<proteinExistence type="predicted"/>
<name>A0A391PE28_9EUKA</name>
<feature type="non-terminal residue" evidence="1">
    <location>
        <position position="41"/>
    </location>
</feature>
<dbReference type="Proteomes" id="UP000265618">
    <property type="component" value="Unassembled WGS sequence"/>
</dbReference>
<evidence type="ECO:0000313" key="1">
    <source>
        <dbReference type="EMBL" id="GCA65142.1"/>
    </source>
</evidence>
<accession>A0A391PE28</accession>
<organism evidence="1 2">
    <name type="scientific">Kipferlia bialata</name>
    <dbReference type="NCBI Taxonomy" id="797122"/>
    <lineage>
        <taxon>Eukaryota</taxon>
        <taxon>Metamonada</taxon>
        <taxon>Carpediemonas-like organisms</taxon>
        <taxon>Kipferlia</taxon>
    </lineage>
</organism>
<keyword evidence="2" id="KW-1185">Reference proteome</keyword>
<evidence type="ECO:0000313" key="2">
    <source>
        <dbReference type="Proteomes" id="UP000265618"/>
    </source>
</evidence>
<dbReference type="EMBL" id="BDIP01009927">
    <property type="protein sequence ID" value="GCA65142.1"/>
    <property type="molecule type" value="Genomic_DNA"/>
</dbReference>
<protein>
    <submittedName>
        <fullName evidence="1">Uncharacterized protein</fullName>
    </submittedName>
</protein>
<sequence length="41" mass="4861">MEGQETEEREREAMFEALCQRCENRWLVKDLRLCQEGGGTE</sequence>
<dbReference type="AlphaFoldDB" id="A0A391PE28"/>